<dbReference type="SMART" id="SM00387">
    <property type="entry name" value="HATPase_c"/>
    <property type="match status" value="1"/>
</dbReference>
<evidence type="ECO:0000256" key="2">
    <source>
        <dbReference type="ARBA" id="ARBA00001968"/>
    </source>
</evidence>
<dbReference type="PRINTS" id="PR00344">
    <property type="entry name" value="BCTRLSENSOR"/>
</dbReference>
<evidence type="ECO:0000256" key="9">
    <source>
        <dbReference type="ARBA" id="ARBA00022989"/>
    </source>
</evidence>
<dbReference type="InterPro" id="IPR003594">
    <property type="entry name" value="HATPase_dom"/>
</dbReference>
<dbReference type="PANTHER" id="PTHR45436:SF5">
    <property type="entry name" value="SENSOR HISTIDINE KINASE TRCS"/>
    <property type="match status" value="1"/>
</dbReference>
<comment type="subcellular location">
    <subcellularLocation>
        <location evidence="3">Cell membrane</location>
    </subcellularLocation>
</comment>
<keyword evidence="8 15" id="KW-0418">Kinase</keyword>
<dbReference type="GO" id="GO:0005509">
    <property type="term" value="F:calcium ion binding"/>
    <property type="evidence" value="ECO:0007669"/>
    <property type="project" value="UniProtKB-ARBA"/>
</dbReference>
<evidence type="ECO:0000256" key="6">
    <source>
        <dbReference type="ARBA" id="ARBA00022679"/>
    </source>
</evidence>
<dbReference type="GO" id="GO:0005886">
    <property type="term" value="C:plasma membrane"/>
    <property type="evidence" value="ECO:0007669"/>
    <property type="project" value="UniProtKB-SubCell"/>
</dbReference>
<evidence type="ECO:0000256" key="8">
    <source>
        <dbReference type="ARBA" id="ARBA00022777"/>
    </source>
</evidence>
<dbReference type="EC" id="2.7.13.3" evidence="4"/>
<dbReference type="CDD" id="cd00082">
    <property type="entry name" value="HisKA"/>
    <property type="match status" value="1"/>
</dbReference>
<sequence length="492" mass="52780">MSGIQPRTSRFEEIPLSTRLVTTFAVLLSFGLFVAFLVTSSILRSSLLTQLDVQLATTADSLQASPAQWLDQQRSDEQLPSQYFIQVDLVDGRSHQLVREDTIKEFGSPTIAELDSQSLATSRQAVTVPNQESGGPWRVYQVPLYNQATKSVIGVLSVALPTASVLRPLEDSIGLLVGTSILLVVIGGLVSWLAIRRHLNPLREIEATAGAIAAGDLSRRIRPRPPTTEVGSLAQSLNVMLAQIEQAFSDRTASEARTRQFISDASHELRTPVATIRGYAELYRMGGIPEANLPEAIGRIESEAARMGELVADLLQLARLDEGRPLHIDIIDLAALASDAAKDLAVLDTSRTVEVIALDGSAASETLACADPDKIRQVLANLVGNLMKHTPAGSPVEFAVGTEDERAVVEVRDHGPGVPPEEASQIFRRFYRVDTSRARTSGGSGLGLAIVAAIVEAHSGEIAVRTTDGGGLTVKLLLPRPPSAVMTETTEQ</sequence>
<feature type="domain" description="HAMP" evidence="14">
    <location>
        <begin position="196"/>
        <end position="249"/>
    </location>
</feature>
<keyword evidence="11 12" id="KW-0472">Membrane</keyword>
<evidence type="ECO:0000259" key="13">
    <source>
        <dbReference type="PROSITE" id="PS50109"/>
    </source>
</evidence>
<dbReference type="SUPFAM" id="SSF158472">
    <property type="entry name" value="HAMP domain-like"/>
    <property type="match status" value="1"/>
</dbReference>
<dbReference type="CDD" id="cd06225">
    <property type="entry name" value="HAMP"/>
    <property type="match status" value="1"/>
</dbReference>
<feature type="transmembrane region" description="Helical" evidence="12">
    <location>
        <begin position="20"/>
        <end position="43"/>
    </location>
</feature>
<name>A0A1H3ZF78_9ACTO</name>
<dbReference type="EMBL" id="FNQV01000006">
    <property type="protein sequence ID" value="SEA22406.1"/>
    <property type="molecule type" value="Genomic_DNA"/>
</dbReference>
<dbReference type="RefSeq" id="WP_092563409.1">
    <property type="nucleotide sequence ID" value="NZ_FNQV01000006.1"/>
</dbReference>
<evidence type="ECO:0000256" key="11">
    <source>
        <dbReference type="ARBA" id="ARBA00023136"/>
    </source>
</evidence>
<evidence type="ECO:0000259" key="14">
    <source>
        <dbReference type="PROSITE" id="PS50885"/>
    </source>
</evidence>
<dbReference type="SMART" id="SM00388">
    <property type="entry name" value="HisKA"/>
    <property type="match status" value="1"/>
</dbReference>
<comment type="catalytic activity">
    <reaction evidence="1">
        <text>ATP + protein L-histidine = ADP + protein N-phospho-L-histidine.</text>
        <dbReference type="EC" id="2.7.13.3"/>
    </reaction>
</comment>
<dbReference type="SMART" id="SM00304">
    <property type="entry name" value="HAMP"/>
    <property type="match status" value="1"/>
</dbReference>
<dbReference type="CDD" id="cd00075">
    <property type="entry name" value="HATPase"/>
    <property type="match status" value="1"/>
</dbReference>
<evidence type="ECO:0000256" key="4">
    <source>
        <dbReference type="ARBA" id="ARBA00012438"/>
    </source>
</evidence>
<dbReference type="GO" id="GO:0000155">
    <property type="term" value="F:phosphorelay sensor kinase activity"/>
    <property type="evidence" value="ECO:0007669"/>
    <property type="project" value="InterPro"/>
</dbReference>
<organism evidence="15 16">
    <name type="scientific">Bowdeniella nasicola</name>
    <dbReference type="NCBI Taxonomy" id="208480"/>
    <lineage>
        <taxon>Bacteria</taxon>
        <taxon>Bacillati</taxon>
        <taxon>Actinomycetota</taxon>
        <taxon>Actinomycetes</taxon>
        <taxon>Actinomycetales</taxon>
        <taxon>Actinomycetaceae</taxon>
        <taxon>Bowdeniella</taxon>
    </lineage>
</organism>
<dbReference type="FunFam" id="1.10.287.130:FF:000001">
    <property type="entry name" value="Two-component sensor histidine kinase"/>
    <property type="match status" value="1"/>
</dbReference>
<protein>
    <recommendedName>
        <fullName evidence="4">histidine kinase</fullName>
        <ecNumber evidence="4">2.7.13.3</ecNumber>
    </recommendedName>
</protein>
<dbReference type="FunFam" id="3.30.565.10:FF:000006">
    <property type="entry name" value="Sensor histidine kinase WalK"/>
    <property type="match status" value="1"/>
</dbReference>
<dbReference type="Gene3D" id="1.10.287.130">
    <property type="match status" value="1"/>
</dbReference>
<accession>A0A1H3ZF78</accession>
<dbReference type="Pfam" id="PF02518">
    <property type="entry name" value="HATPase_c"/>
    <property type="match status" value="1"/>
</dbReference>
<dbReference type="Gene3D" id="6.10.340.10">
    <property type="match status" value="1"/>
</dbReference>
<gene>
    <name evidence="15" type="ORF">SAMN02910418_01133</name>
</gene>
<dbReference type="Proteomes" id="UP000199288">
    <property type="component" value="Unassembled WGS sequence"/>
</dbReference>
<dbReference type="OrthoDB" id="9786919at2"/>
<reference evidence="16" key="1">
    <citation type="submission" date="2016-10" db="EMBL/GenBank/DDBJ databases">
        <authorList>
            <person name="Varghese N."/>
            <person name="Submissions S."/>
        </authorList>
    </citation>
    <scope>NUCLEOTIDE SEQUENCE [LARGE SCALE GENOMIC DNA]</scope>
    <source>
        <strain evidence="16">KPR-1</strain>
    </source>
</reference>
<dbReference type="PANTHER" id="PTHR45436">
    <property type="entry name" value="SENSOR HISTIDINE KINASE YKOH"/>
    <property type="match status" value="1"/>
</dbReference>
<dbReference type="SUPFAM" id="SSF55874">
    <property type="entry name" value="ATPase domain of HSP90 chaperone/DNA topoisomerase II/histidine kinase"/>
    <property type="match status" value="1"/>
</dbReference>
<keyword evidence="5" id="KW-0597">Phosphoprotein</keyword>
<keyword evidence="9 12" id="KW-1133">Transmembrane helix</keyword>
<dbReference type="InterPro" id="IPR003660">
    <property type="entry name" value="HAMP_dom"/>
</dbReference>
<evidence type="ECO:0000313" key="16">
    <source>
        <dbReference type="Proteomes" id="UP000199288"/>
    </source>
</evidence>
<evidence type="ECO:0000256" key="1">
    <source>
        <dbReference type="ARBA" id="ARBA00000085"/>
    </source>
</evidence>
<dbReference type="Pfam" id="PF00672">
    <property type="entry name" value="HAMP"/>
    <property type="match status" value="1"/>
</dbReference>
<comment type="cofactor">
    <cofactor evidence="2">
        <name>a divalent metal cation</name>
        <dbReference type="ChEBI" id="CHEBI:60240"/>
    </cofactor>
</comment>
<feature type="domain" description="Histidine kinase" evidence="13">
    <location>
        <begin position="264"/>
        <end position="482"/>
    </location>
</feature>
<evidence type="ECO:0000256" key="7">
    <source>
        <dbReference type="ARBA" id="ARBA00022692"/>
    </source>
</evidence>
<dbReference type="PROSITE" id="PS50109">
    <property type="entry name" value="HIS_KIN"/>
    <property type="match status" value="1"/>
</dbReference>
<dbReference type="InterPro" id="IPR005467">
    <property type="entry name" value="His_kinase_dom"/>
</dbReference>
<feature type="transmembrane region" description="Helical" evidence="12">
    <location>
        <begin position="173"/>
        <end position="195"/>
    </location>
</feature>
<dbReference type="InterPro" id="IPR004358">
    <property type="entry name" value="Sig_transdc_His_kin-like_C"/>
</dbReference>
<dbReference type="AlphaFoldDB" id="A0A1H3ZF78"/>
<evidence type="ECO:0000256" key="5">
    <source>
        <dbReference type="ARBA" id="ARBA00022553"/>
    </source>
</evidence>
<dbReference type="PROSITE" id="PS50885">
    <property type="entry name" value="HAMP"/>
    <property type="match status" value="1"/>
</dbReference>
<keyword evidence="16" id="KW-1185">Reference proteome</keyword>
<evidence type="ECO:0000313" key="15">
    <source>
        <dbReference type="EMBL" id="SEA22406.1"/>
    </source>
</evidence>
<dbReference type="InterPro" id="IPR003661">
    <property type="entry name" value="HisK_dim/P_dom"/>
</dbReference>
<dbReference type="SUPFAM" id="SSF47384">
    <property type="entry name" value="Homodimeric domain of signal transducing histidine kinase"/>
    <property type="match status" value="1"/>
</dbReference>
<evidence type="ECO:0000256" key="10">
    <source>
        <dbReference type="ARBA" id="ARBA00023012"/>
    </source>
</evidence>
<proteinExistence type="predicted"/>
<evidence type="ECO:0000256" key="12">
    <source>
        <dbReference type="SAM" id="Phobius"/>
    </source>
</evidence>
<keyword evidence="7 12" id="KW-0812">Transmembrane</keyword>
<dbReference type="InterPro" id="IPR036890">
    <property type="entry name" value="HATPase_C_sf"/>
</dbReference>
<dbReference type="Gene3D" id="3.30.565.10">
    <property type="entry name" value="Histidine kinase-like ATPase, C-terminal domain"/>
    <property type="match status" value="1"/>
</dbReference>
<dbReference type="InterPro" id="IPR050428">
    <property type="entry name" value="TCS_sensor_his_kinase"/>
</dbReference>
<keyword evidence="10" id="KW-0902">Two-component regulatory system</keyword>
<evidence type="ECO:0000256" key="3">
    <source>
        <dbReference type="ARBA" id="ARBA00004236"/>
    </source>
</evidence>
<dbReference type="InterPro" id="IPR036097">
    <property type="entry name" value="HisK_dim/P_sf"/>
</dbReference>
<dbReference type="Pfam" id="PF00512">
    <property type="entry name" value="HisKA"/>
    <property type="match status" value="1"/>
</dbReference>
<keyword evidence="6" id="KW-0808">Transferase</keyword>